<dbReference type="GO" id="GO:0008138">
    <property type="term" value="F:protein tyrosine/serine/threonine phosphatase activity"/>
    <property type="evidence" value="ECO:0007669"/>
    <property type="project" value="InterPro"/>
</dbReference>
<dbReference type="InterPro" id="IPR000387">
    <property type="entry name" value="Tyr_Pase_dom"/>
</dbReference>
<accession>A0AAN9YJX9</accession>
<comment type="subcellular location">
    <subcellularLocation>
        <location evidence="1">Membrane</location>
        <topology evidence="1">Multi-pass membrane protein</topology>
    </subcellularLocation>
</comment>
<evidence type="ECO:0000256" key="5">
    <source>
        <dbReference type="ARBA" id="ARBA00022989"/>
    </source>
</evidence>
<reference evidence="11 12" key="1">
    <citation type="journal article" date="2023" name="PLoS ONE">
        <title>Cytospora paraplurivora sp. nov. isolated from orchards with fruit tree decline syndrome in Ontario, Canada.</title>
        <authorList>
            <person name="Ilyukhin E."/>
            <person name="Nguyen H.D.T."/>
            <person name="Castle A.J."/>
            <person name="Ellouze W."/>
        </authorList>
    </citation>
    <scope>NUCLEOTIDE SEQUENCE [LARGE SCALE GENOMIC DNA]</scope>
    <source>
        <strain evidence="11 12">FDS-564</strain>
    </source>
</reference>
<dbReference type="EMBL" id="JAJSPL020000003">
    <property type="protein sequence ID" value="KAK7747933.1"/>
    <property type="molecule type" value="Genomic_DNA"/>
</dbReference>
<dbReference type="FunFam" id="3.90.190.10:FF:000110">
    <property type="entry name" value="PPS1p Protein phosphatase"/>
    <property type="match status" value="1"/>
</dbReference>
<dbReference type="InterPro" id="IPR001046">
    <property type="entry name" value="NRAMP_fam"/>
</dbReference>
<dbReference type="Gene3D" id="3.90.190.10">
    <property type="entry name" value="Protein tyrosine phosphatase superfamily"/>
    <property type="match status" value="1"/>
</dbReference>
<dbReference type="GO" id="GO:0005634">
    <property type="term" value="C:nucleus"/>
    <property type="evidence" value="ECO:0007669"/>
    <property type="project" value="GOC"/>
</dbReference>
<dbReference type="InterPro" id="IPR047949">
    <property type="entry name" value="PPS1_DSP"/>
</dbReference>
<evidence type="ECO:0000256" key="6">
    <source>
        <dbReference type="ARBA" id="ARBA00023136"/>
    </source>
</evidence>
<evidence type="ECO:0000256" key="4">
    <source>
        <dbReference type="ARBA" id="ARBA00022912"/>
    </source>
</evidence>
<evidence type="ECO:0000256" key="3">
    <source>
        <dbReference type="ARBA" id="ARBA00022801"/>
    </source>
</evidence>
<feature type="domain" description="Tyrosine-protein phosphatase" evidence="9">
    <location>
        <begin position="838"/>
        <end position="987"/>
    </location>
</feature>
<dbReference type="Proteomes" id="UP001320245">
    <property type="component" value="Unassembled WGS sequence"/>
</dbReference>
<sequence>MDLAQMNHRYLPRWLDLFIYAIAEACIVCTDIGQVIGTAIALNILIPKLPLAAACVISVVDTLFILLFYNSDGQLRRIRLFEAAIALLVLAVFVTICVTLGMISAPAGKVFRGTKAGSSLTNDTESIALMPHAIYVGTSLSRSRLYDLDEKYRIATGSPMASTDSLYRPSLRAIKSCLSYSIAELCVTLFTVAVFVNSALIIISGAAFYKEGGNGVSDDLYNLFHVFSDVIGPAAGILFAISLLFSGVSAGIVATMAGQVVRETPERRPVQEAASYHDYGNSFGLLPVSLLPYLAYPFEPFHQTDDCSVKTSLSLFCIMATIALPRPIARPLPPHRSSSAITSPPSSLTIDTLNTHTEACPPAIPNKHIPVCPPGPVPLQEPNTPPPSPGKPEQDSQPSLLYPPTDFDHVDSGPLTVYDLSAAQVAEALDYASRQPLPEPSLVFPWLHGLHPLNHLQLSFFTARSRALRKTPSCLRGITLVKTDGDLTVSRLKGAISPHEFLDSASTPAFQDVDPKDGFSVRNFQIQPAKSAMVSDIVVYGHDLSATRKLAWDVAAAQERWRDKHSTQGHPVPTYNTFVCVSPFDEFEKNYPELVAVDSAGLLTGNVIDFVHQERKEMYAMTKPSEISPNVWMGPTLDRGTDEDKLFDIQIECSDMGRLNPAALQAIAESSAAEPRQAFLDFPSSGSILPSSWSHAEADGIIETCRWIYHLAHGTHPSSNGAHSDQDGDTIMSEDPPHFDVHPRKILIHCGDGYTESTMLGIAYYSYSTGRPIPDAWLNLHKTRGRNFFAYPADVSLLTSISSRLLSESPVLGDRSLSDIASLTATEPDWLPGIDGSFPSRVLDYMYLGNLGHANNPDLLRALGIRQILSVGETAMWRDGELEDWGSENVCTVQCVQDNGIDPLTEEFERCLEFIDRGRRNGTATLVHCRVGVSRSATICIAEVMRAMDLSFPRAYCFVRARRLNVIIQPHLRFAYELLKWEETLQRRKAAETGAPEHWSIKRELEWPEIAREIALMNRPYAR</sequence>
<feature type="transmembrane region" description="Helical" evidence="8">
    <location>
        <begin position="230"/>
        <end position="258"/>
    </location>
</feature>
<evidence type="ECO:0000256" key="7">
    <source>
        <dbReference type="SAM" id="MobiDB-lite"/>
    </source>
</evidence>
<dbReference type="InterPro" id="IPR053239">
    <property type="entry name" value="Dual_spec_PTase"/>
</dbReference>
<dbReference type="InterPro" id="IPR016130">
    <property type="entry name" value="Tyr_Pase_AS"/>
</dbReference>
<dbReference type="InterPro" id="IPR029021">
    <property type="entry name" value="Prot-tyrosine_phosphatase-like"/>
</dbReference>
<feature type="compositionally biased region" description="Pro residues" evidence="7">
    <location>
        <begin position="371"/>
        <end position="390"/>
    </location>
</feature>
<feature type="transmembrane region" description="Helical" evidence="8">
    <location>
        <begin position="17"/>
        <end position="42"/>
    </location>
</feature>
<feature type="transmembrane region" description="Helical" evidence="8">
    <location>
        <begin position="81"/>
        <end position="103"/>
    </location>
</feature>
<dbReference type="CDD" id="cd14516">
    <property type="entry name" value="DSP_fungal_PPS1"/>
    <property type="match status" value="1"/>
</dbReference>
<dbReference type="PRINTS" id="PR00447">
    <property type="entry name" value="NATRESASSCMP"/>
</dbReference>
<dbReference type="Pfam" id="PF01566">
    <property type="entry name" value="Nramp"/>
    <property type="match status" value="1"/>
</dbReference>
<dbReference type="GO" id="GO:0016020">
    <property type="term" value="C:membrane"/>
    <property type="evidence" value="ECO:0007669"/>
    <property type="project" value="UniProtKB-SubCell"/>
</dbReference>
<dbReference type="AlphaFoldDB" id="A0AAN9YJX9"/>
<dbReference type="SUPFAM" id="SSF52799">
    <property type="entry name" value="(Phosphotyrosine protein) phosphatases II"/>
    <property type="match status" value="2"/>
</dbReference>
<dbReference type="InterPro" id="IPR020422">
    <property type="entry name" value="TYR_PHOSPHATASE_DUAL_dom"/>
</dbReference>
<organism evidence="11 12">
    <name type="scientific">Cytospora paraplurivora</name>
    <dbReference type="NCBI Taxonomy" id="2898453"/>
    <lineage>
        <taxon>Eukaryota</taxon>
        <taxon>Fungi</taxon>
        <taxon>Dikarya</taxon>
        <taxon>Ascomycota</taxon>
        <taxon>Pezizomycotina</taxon>
        <taxon>Sordariomycetes</taxon>
        <taxon>Sordariomycetidae</taxon>
        <taxon>Diaporthales</taxon>
        <taxon>Cytosporaceae</taxon>
        <taxon>Cytospora</taxon>
    </lineage>
</organism>
<evidence type="ECO:0000256" key="8">
    <source>
        <dbReference type="SAM" id="Phobius"/>
    </source>
</evidence>
<evidence type="ECO:0000256" key="1">
    <source>
        <dbReference type="ARBA" id="ARBA00004141"/>
    </source>
</evidence>
<protein>
    <submittedName>
        <fullName evidence="11">Tyrosine/serine/threonine protein phosphatase pps1</fullName>
    </submittedName>
</protein>
<keyword evidence="6 8" id="KW-0472">Membrane</keyword>
<dbReference type="InterPro" id="IPR000340">
    <property type="entry name" value="Dual-sp_phosphatase_cat-dom"/>
</dbReference>
<dbReference type="PANTHER" id="PTHR47550">
    <property type="entry name" value="DUAL SPECIFICITY PROTEIN PHOSPHATASE PPS1"/>
    <property type="match status" value="1"/>
</dbReference>
<evidence type="ECO:0000313" key="12">
    <source>
        <dbReference type="Proteomes" id="UP001320245"/>
    </source>
</evidence>
<proteinExistence type="predicted"/>
<dbReference type="PROSITE" id="PS50056">
    <property type="entry name" value="TYR_PHOSPHATASE_2"/>
    <property type="match status" value="1"/>
</dbReference>
<keyword evidence="5 8" id="KW-1133">Transmembrane helix</keyword>
<dbReference type="PROSITE" id="PS00383">
    <property type="entry name" value="TYR_PHOSPHATASE_1"/>
    <property type="match status" value="1"/>
</dbReference>
<feature type="region of interest" description="Disordered" evidence="7">
    <location>
        <begin position="364"/>
        <end position="405"/>
    </location>
</feature>
<dbReference type="GO" id="GO:0033260">
    <property type="term" value="P:nuclear DNA replication"/>
    <property type="evidence" value="ECO:0007669"/>
    <property type="project" value="InterPro"/>
</dbReference>
<evidence type="ECO:0000259" key="10">
    <source>
        <dbReference type="PROSITE" id="PS50056"/>
    </source>
</evidence>
<dbReference type="GO" id="GO:0046873">
    <property type="term" value="F:metal ion transmembrane transporter activity"/>
    <property type="evidence" value="ECO:0007669"/>
    <property type="project" value="InterPro"/>
</dbReference>
<keyword evidence="2 8" id="KW-0812">Transmembrane</keyword>
<keyword evidence="4" id="KW-0904">Protein phosphatase</keyword>
<evidence type="ECO:0000313" key="11">
    <source>
        <dbReference type="EMBL" id="KAK7747933.1"/>
    </source>
</evidence>
<keyword evidence="12" id="KW-1185">Reference proteome</keyword>
<dbReference type="PANTHER" id="PTHR47550:SF1">
    <property type="entry name" value="DUAL SPECIFICITY PROTEIN PHOSPHATASE PPS1"/>
    <property type="match status" value="1"/>
</dbReference>
<dbReference type="Pfam" id="PF00782">
    <property type="entry name" value="DSPc"/>
    <property type="match status" value="1"/>
</dbReference>
<feature type="transmembrane region" description="Helical" evidence="8">
    <location>
        <begin position="49"/>
        <end position="69"/>
    </location>
</feature>
<gene>
    <name evidence="11" type="primary">PPS1_1</name>
    <name evidence="11" type="ORF">SLS53_001185</name>
</gene>
<keyword evidence="3" id="KW-0378">Hydrolase</keyword>
<dbReference type="SMART" id="SM00195">
    <property type="entry name" value="DSPc"/>
    <property type="match status" value="1"/>
</dbReference>
<evidence type="ECO:0000259" key="9">
    <source>
        <dbReference type="PROSITE" id="PS50054"/>
    </source>
</evidence>
<evidence type="ECO:0000256" key="2">
    <source>
        <dbReference type="ARBA" id="ARBA00022692"/>
    </source>
</evidence>
<name>A0AAN9YJX9_9PEZI</name>
<comment type="caution">
    <text evidence="11">The sequence shown here is derived from an EMBL/GenBank/DDBJ whole genome shotgun (WGS) entry which is preliminary data.</text>
</comment>
<dbReference type="PROSITE" id="PS50054">
    <property type="entry name" value="TYR_PHOSPHATASE_DUAL"/>
    <property type="match status" value="1"/>
</dbReference>
<feature type="domain" description="Tyrosine specific protein phosphatases" evidence="10">
    <location>
        <begin position="906"/>
        <end position="974"/>
    </location>
</feature>
<feature type="transmembrane region" description="Helical" evidence="8">
    <location>
        <begin position="182"/>
        <end position="210"/>
    </location>
</feature>